<keyword evidence="2" id="KW-1185">Reference proteome</keyword>
<dbReference type="EMBL" id="CAJVPW010037394">
    <property type="protein sequence ID" value="CAG8739862.1"/>
    <property type="molecule type" value="Genomic_DNA"/>
</dbReference>
<evidence type="ECO:0000313" key="2">
    <source>
        <dbReference type="Proteomes" id="UP000789366"/>
    </source>
</evidence>
<comment type="caution">
    <text evidence="1">The sequence shown here is derived from an EMBL/GenBank/DDBJ whole genome shotgun (WGS) entry which is preliminary data.</text>
</comment>
<organism evidence="1 2">
    <name type="scientific">Cetraspora pellucida</name>
    <dbReference type="NCBI Taxonomy" id="1433469"/>
    <lineage>
        <taxon>Eukaryota</taxon>
        <taxon>Fungi</taxon>
        <taxon>Fungi incertae sedis</taxon>
        <taxon>Mucoromycota</taxon>
        <taxon>Glomeromycotina</taxon>
        <taxon>Glomeromycetes</taxon>
        <taxon>Diversisporales</taxon>
        <taxon>Gigasporaceae</taxon>
        <taxon>Cetraspora</taxon>
    </lineage>
</organism>
<reference evidence="1" key="1">
    <citation type="submission" date="2021-06" db="EMBL/GenBank/DDBJ databases">
        <authorList>
            <person name="Kallberg Y."/>
            <person name="Tangrot J."/>
            <person name="Rosling A."/>
        </authorList>
    </citation>
    <scope>NUCLEOTIDE SEQUENCE</scope>
    <source>
        <strain evidence="1">28 12/20/2015</strain>
    </source>
</reference>
<gene>
    <name evidence="1" type="ORF">SPELUC_LOCUS13714</name>
</gene>
<feature type="non-terminal residue" evidence="1">
    <location>
        <position position="1"/>
    </location>
</feature>
<dbReference type="Proteomes" id="UP000789366">
    <property type="component" value="Unassembled WGS sequence"/>
</dbReference>
<feature type="non-terminal residue" evidence="1">
    <location>
        <position position="94"/>
    </location>
</feature>
<evidence type="ECO:0000313" key="1">
    <source>
        <dbReference type="EMBL" id="CAG8739862.1"/>
    </source>
</evidence>
<accession>A0ACA9Q6R2</accession>
<protein>
    <submittedName>
        <fullName evidence="1">3672_t:CDS:1</fullName>
    </submittedName>
</protein>
<sequence>DKAIPIFEAKFPNATAMFAFDNSTNHGAYAEDALIAARMNLKPGGNQPIMQSTTFVEANGQLNTQHIVFEKDYVFKKDEDYDETMRGKPKGIKV</sequence>
<name>A0ACA9Q6R2_9GLOM</name>
<proteinExistence type="predicted"/>